<protein>
    <submittedName>
        <fullName evidence="2">Phosphotransferase family protein</fullName>
    </submittedName>
</protein>
<dbReference type="PANTHER" id="PTHR21310:SF57">
    <property type="entry name" value="BLR2944 PROTEIN"/>
    <property type="match status" value="1"/>
</dbReference>
<dbReference type="CDD" id="cd05154">
    <property type="entry name" value="ACAD10_11_N-like"/>
    <property type="match status" value="1"/>
</dbReference>
<dbReference type="Gene3D" id="3.30.200.20">
    <property type="entry name" value="Phosphorylase Kinase, domain 1"/>
    <property type="match status" value="1"/>
</dbReference>
<dbReference type="AlphaFoldDB" id="A0A7Z0HWY5"/>
<comment type="caution">
    <text evidence="2">The sequence shown here is derived from an EMBL/GenBank/DDBJ whole genome shotgun (WGS) entry which is preliminary data.</text>
</comment>
<dbReference type="InterPro" id="IPR011009">
    <property type="entry name" value="Kinase-like_dom_sf"/>
</dbReference>
<proteinExistence type="predicted"/>
<organism evidence="2 3">
    <name type="scientific">Rhabdonatronobacter sediminivivens</name>
    <dbReference type="NCBI Taxonomy" id="2743469"/>
    <lineage>
        <taxon>Bacteria</taxon>
        <taxon>Pseudomonadati</taxon>
        <taxon>Pseudomonadota</taxon>
        <taxon>Alphaproteobacteria</taxon>
        <taxon>Rhodobacterales</taxon>
        <taxon>Paracoccaceae</taxon>
        <taxon>Rhabdonatronobacter</taxon>
    </lineage>
</organism>
<dbReference type="EMBL" id="JACBXS010000003">
    <property type="protein sequence ID" value="NYS23836.1"/>
    <property type="molecule type" value="Genomic_DNA"/>
</dbReference>
<dbReference type="PANTHER" id="PTHR21310">
    <property type="entry name" value="AMINOGLYCOSIDE PHOSPHOTRANSFERASE-RELATED-RELATED"/>
    <property type="match status" value="1"/>
</dbReference>
<dbReference type="InterPro" id="IPR002575">
    <property type="entry name" value="Aminoglycoside_PTrfase"/>
</dbReference>
<name>A0A7Z0HWY5_9RHOB</name>
<keyword evidence="2" id="KW-0808">Transferase</keyword>
<dbReference type="Proteomes" id="UP000529417">
    <property type="component" value="Unassembled WGS sequence"/>
</dbReference>
<reference evidence="2 3" key="1">
    <citation type="journal article" date="2000" name="Arch. Microbiol.">
        <title>Rhodobaca bogoriensis gen. nov. and sp. nov., an alkaliphilic purple nonsulfur bacterium from African Rift Valley soda lakes.</title>
        <authorList>
            <person name="Milford A.D."/>
            <person name="Achenbach L.A."/>
            <person name="Jung D.O."/>
            <person name="Madigan M.T."/>
        </authorList>
    </citation>
    <scope>NUCLEOTIDE SEQUENCE [LARGE SCALE GENOMIC DNA]</scope>
    <source>
        <strain evidence="2 3">2376</strain>
    </source>
</reference>
<dbReference type="GO" id="GO:0016740">
    <property type="term" value="F:transferase activity"/>
    <property type="evidence" value="ECO:0007669"/>
    <property type="project" value="UniProtKB-KW"/>
</dbReference>
<evidence type="ECO:0000313" key="2">
    <source>
        <dbReference type="EMBL" id="NYS23836.1"/>
    </source>
</evidence>
<feature type="domain" description="Aminoglycoside phosphotransferase" evidence="1">
    <location>
        <begin position="29"/>
        <end position="261"/>
    </location>
</feature>
<dbReference type="Pfam" id="PF01636">
    <property type="entry name" value="APH"/>
    <property type="match status" value="1"/>
</dbReference>
<evidence type="ECO:0000313" key="3">
    <source>
        <dbReference type="Proteomes" id="UP000529417"/>
    </source>
</evidence>
<dbReference type="InterPro" id="IPR041726">
    <property type="entry name" value="ACAD10_11_N"/>
</dbReference>
<dbReference type="RefSeq" id="WP_179904540.1">
    <property type="nucleotide sequence ID" value="NZ_JACBXS010000003.1"/>
</dbReference>
<evidence type="ECO:0000259" key="1">
    <source>
        <dbReference type="Pfam" id="PF01636"/>
    </source>
</evidence>
<keyword evidence="3" id="KW-1185">Reference proteome</keyword>
<sequence>MSDLTANPALADWLATALGAAKAQVTAARKLSGGAIQENWALDVTAGGATHALVLRRDAPATIGASRPRAQEYALLAAAHAGGVRVPRPVGFCDDDQILGAPFAVLERVAGEGYGPKLVRDTTLGGDRDALAHALGQQLATIHALRPEGQIRAILGDRPEDPAVAEIALLRGWLDDLGTPHPGLDWALRHCELHAPPPGDVVLAHRDFRTGNYMVDAQGLTAVLDWEFAGWGDPMADIGWFCAECWRFSRPELEAGGIAARAPFYAGYTGQGGAPIDPARIAWWEVMAHLRWAVIALQQEARHTSGQERALHLQLTGRIADTLELALLRMTAPQNFGPQNSSPQGSNP</sequence>
<dbReference type="Gene3D" id="3.90.1200.10">
    <property type="match status" value="1"/>
</dbReference>
<dbReference type="SUPFAM" id="SSF56112">
    <property type="entry name" value="Protein kinase-like (PK-like)"/>
    <property type="match status" value="1"/>
</dbReference>
<gene>
    <name evidence="2" type="ORF">HUK65_02445</name>
</gene>
<accession>A0A7Z0HWY5</accession>
<dbReference type="InterPro" id="IPR051678">
    <property type="entry name" value="AGP_Transferase"/>
</dbReference>